<name>A0A7H9AUF8_9FLAO</name>
<dbReference type="EMBL" id="CP058595">
    <property type="protein sequence ID" value="QLG47027.1"/>
    <property type="molecule type" value="Genomic_DNA"/>
</dbReference>
<keyword evidence="1" id="KW-0812">Transmembrane</keyword>
<gene>
    <name evidence="2" type="ORF">HYG79_17255</name>
</gene>
<dbReference type="AlphaFoldDB" id="A0A7H9AUF8"/>
<evidence type="ECO:0000256" key="1">
    <source>
        <dbReference type="SAM" id="Phobius"/>
    </source>
</evidence>
<dbReference type="KEGG" id="cagg:HYG79_17255"/>
<feature type="transmembrane region" description="Helical" evidence="1">
    <location>
        <begin position="192"/>
        <end position="212"/>
    </location>
</feature>
<sequence length="218" mass="24789">MHSHKNDSEVHIFENVACATSPNALLLFLSTVLVFAVIVGLGKMLQIRMIPEIVAFITAPIYFTVLKKKFVMKISDFTLSPDTLEWNDNRIDFKSLEYYKISYNTGQNGGATLKFKLKNGKTVVLLATNLFCHPHRFLELCLSIDMVLSKNNDYNSIKKKSLSETAYFFPLIQALTILAASLMIYRVFRNEFVGMEVLLIFIVCVAVFAILLQGKKRF</sequence>
<keyword evidence="1" id="KW-1133">Transmembrane helix</keyword>
<evidence type="ECO:0000313" key="3">
    <source>
        <dbReference type="Proteomes" id="UP000509302"/>
    </source>
</evidence>
<accession>A0A7H9AUF8</accession>
<feature type="transmembrane region" description="Helical" evidence="1">
    <location>
        <begin position="12"/>
        <end position="39"/>
    </location>
</feature>
<feature type="transmembrane region" description="Helical" evidence="1">
    <location>
        <begin position="166"/>
        <end position="186"/>
    </location>
</feature>
<protein>
    <submittedName>
        <fullName evidence="2">Uncharacterized protein</fullName>
    </submittedName>
</protein>
<feature type="transmembrane region" description="Helical" evidence="1">
    <location>
        <begin position="45"/>
        <end position="65"/>
    </location>
</feature>
<dbReference type="Proteomes" id="UP000509302">
    <property type="component" value="Chromosome"/>
</dbReference>
<keyword evidence="3" id="KW-1185">Reference proteome</keyword>
<reference evidence="2 3" key="1">
    <citation type="journal article" date="2006" name="Int. J. Syst. Evol. Microbiol.">
        <title>Costertonia aggregata gen. nov., sp. nov., a mesophilic marine bacterium of the family Flavobacteriaceae, isolated from a mature biofilm.</title>
        <authorList>
            <person name="Kwon K.K."/>
            <person name="Lee Y.K."/>
            <person name="Lee H.K."/>
        </authorList>
    </citation>
    <scope>NUCLEOTIDE SEQUENCE [LARGE SCALE GENOMIC DNA]</scope>
    <source>
        <strain evidence="2 3">KCCM 42265</strain>
    </source>
</reference>
<evidence type="ECO:0000313" key="2">
    <source>
        <dbReference type="EMBL" id="QLG47027.1"/>
    </source>
</evidence>
<proteinExistence type="predicted"/>
<keyword evidence="1" id="KW-0472">Membrane</keyword>
<organism evidence="2 3">
    <name type="scientific">Costertonia aggregata</name>
    <dbReference type="NCBI Taxonomy" id="343403"/>
    <lineage>
        <taxon>Bacteria</taxon>
        <taxon>Pseudomonadati</taxon>
        <taxon>Bacteroidota</taxon>
        <taxon>Flavobacteriia</taxon>
        <taxon>Flavobacteriales</taxon>
        <taxon>Flavobacteriaceae</taxon>
        <taxon>Costertonia</taxon>
    </lineage>
</organism>
<dbReference type="RefSeq" id="WP_179243305.1">
    <property type="nucleotide sequence ID" value="NZ_CP058595.1"/>
</dbReference>